<protein>
    <recommendedName>
        <fullName evidence="1">F-box associated beta-propeller type 3 domain-containing protein</fullName>
    </recommendedName>
</protein>
<feature type="domain" description="F-box associated beta-propeller type 3" evidence="1">
    <location>
        <begin position="2"/>
        <end position="243"/>
    </location>
</feature>
<dbReference type="PANTHER" id="PTHR31111:SF138">
    <property type="entry name" value="F-BOX ASSOCIATED DOMAIN-CONTAINING PROTEIN"/>
    <property type="match status" value="1"/>
</dbReference>
<dbReference type="AlphaFoldDB" id="A0A6D2L669"/>
<organism evidence="2 3">
    <name type="scientific">Microthlaspi erraticum</name>
    <dbReference type="NCBI Taxonomy" id="1685480"/>
    <lineage>
        <taxon>Eukaryota</taxon>
        <taxon>Viridiplantae</taxon>
        <taxon>Streptophyta</taxon>
        <taxon>Embryophyta</taxon>
        <taxon>Tracheophyta</taxon>
        <taxon>Spermatophyta</taxon>
        <taxon>Magnoliopsida</taxon>
        <taxon>eudicotyledons</taxon>
        <taxon>Gunneridae</taxon>
        <taxon>Pentapetalae</taxon>
        <taxon>rosids</taxon>
        <taxon>malvids</taxon>
        <taxon>Brassicales</taxon>
        <taxon>Brassicaceae</taxon>
        <taxon>Coluteocarpeae</taxon>
        <taxon>Microthlaspi</taxon>
    </lineage>
</organism>
<dbReference type="NCBIfam" id="TIGR01640">
    <property type="entry name" value="F_box_assoc_1"/>
    <property type="match status" value="1"/>
</dbReference>
<gene>
    <name evidence="2" type="ORF">MERR_LOCUS42309</name>
</gene>
<sequence>MRHLSTITKPEKSWKLITVFLGYDPIGRKHKLVSIPLNKTSDECRVLTLGSDQESWRMVKTNYNHRPLCNRISYECINGVLYYRACFDRKEDVIMSFDVRSEKFRMIKLKWDDFDGTGILITYKGRLACSMVDYADHGLSLTLWTLKDAERHDWSPINFPEAPYHPNDQRLKTAFSFSGITDAGEFVYVPSDFRQSFYVMYYDPKRKTRHIVEFKGIANDEFRLKHRLGNRRVFNIFTVPNHIESLTSLCNT</sequence>
<reference evidence="2" key="1">
    <citation type="submission" date="2020-01" db="EMBL/GenBank/DDBJ databases">
        <authorList>
            <person name="Mishra B."/>
        </authorList>
    </citation>
    <scope>NUCLEOTIDE SEQUENCE [LARGE SCALE GENOMIC DNA]</scope>
</reference>
<dbReference type="InterPro" id="IPR017451">
    <property type="entry name" value="F-box-assoc_interact_dom"/>
</dbReference>
<dbReference type="OrthoDB" id="687122at2759"/>
<dbReference type="Pfam" id="PF08268">
    <property type="entry name" value="FBA_3"/>
    <property type="match status" value="1"/>
</dbReference>
<dbReference type="InterPro" id="IPR013187">
    <property type="entry name" value="F-box-assoc_dom_typ3"/>
</dbReference>
<proteinExistence type="predicted"/>
<evidence type="ECO:0000259" key="1">
    <source>
        <dbReference type="Pfam" id="PF08268"/>
    </source>
</evidence>
<keyword evidence="3" id="KW-1185">Reference proteome</keyword>
<dbReference type="EMBL" id="CACVBM020001606">
    <property type="protein sequence ID" value="CAA7055073.1"/>
    <property type="molecule type" value="Genomic_DNA"/>
</dbReference>
<dbReference type="Proteomes" id="UP000467841">
    <property type="component" value="Unassembled WGS sequence"/>
</dbReference>
<evidence type="ECO:0000313" key="2">
    <source>
        <dbReference type="EMBL" id="CAA7055073.1"/>
    </source>
</evidence>
<accession>A0A6D2L669</accession>
<evidence type="ECO:0000313" key="3">
    <source>
        <dbReference type="Proteomes" id="UP000467841"/>
    </source>
</evidence>
<dbReference type="PANTHER" id="PTHR31111">
    <property type="entry name" value="BNAA05G37150D PROTEIN-RELATED"/>
    <property type="match status" value="1"/>
</dbReference>
<comment type="caution">
    <text evidence="2">The sequence shown here is derived from an EMBL/GenBank/DDBJ whole genome shotgun (WGS) entry which is preliminary data.</text>
</comment>
<name>A0A6D2L669_9BRAS</name>